<evidence type="ECO:0000313" key="4">
    <source>
        <dbReference type="Proteomes" id="UP000646776"/>
    </source>
</evidence>
<dbReference type="InterPro" id="IPR052339">
    <property type="entry name" value="Fe-S_Maturation_MIP18"/>
</dbReference>
<dbReference type="InterPro" id="IPR002744">
    <property type="entry name" value="MIP18-like"/>
</dbReference>
<name>A0A918HCB0_9ACTN</name>
<dbReference type="PANTHER" id="PTHR42831">
    <property type="entry name" value="FE-S PROTEIN MATURATION AUXILIARY FACTOR YITW"/>
    <property type="match status" value="1"/>
</dbReference>
<dbReference type="InterPro" id="IPR034904">
    <property type="entry name" value="FSCA_dom_sf"/>
</dbReference>
<protein>
    <submittedName>
        <fullName evidence="3">Phenylacetate-CoA oxygenase subunit PaaJ</fullName>
    </submittedName>
</protein>
<dbReference type="PANTHER" id="PTHR42831:SF3">
    <property type="entry name" value="1,2-PHENYLACETYL-COA EPOXIDASE, SUBUNIT D-RELATED"/>
    <property type="match status" value="1"/>
</dbReference>
<reference evidence="3" key="1">
    <citation type="journal article" date="2014" name="Int. J. Syst. Evol. Microbiol.">
        <title>Complete genome sequence of Corynebacterium casei LMG S-19264T (=DSM 44701T), isolated from a smear-ripened cheese.</title>
        <authorList>
            <consortium name="US DOE Joint Genome Institute (JGI-PGF)"/>
            <person name="Walter F."/>
            <person name="Albersmeier A."/>
            <person name="Kalinowski J."/>
            <person name="Ruckert C."/>
        </authorList>
    </citation>
    <scope>NUCLEOTIDE SEQUENCE</scope>
    <source>
        <strain evidence="3">JCM 4125</strain>
    </source>
</reference>
<sequence>MTGPARTGAQPLTADEVRARVHALPDPELPFVTLGELGVVRGVFLAPDGRMEVEFTPTFLGCPALSEITAAVAGTLAECGHPDGRVRQVLTPAWSTDRITPSGRRALAEHGIAPPGPTTAPRPVRIGLGAPCPNCGSRATRPHSPFGPTRCQSVLVCTSCRETFPYLATV</sequence>
<keyword evidence="4" id="KW-1185">Reference proteome</keyword>
<evidence type="ECO:0000259" key="2">
    <source>
        <dbReference type="Pfam" id="PF23451"/>
    </source>
</evidence>
<dbReference type="AlphaFoldDB" id="A0A918HCB0"/>
<dbReference type="Proteomes" id="UP000646776">
    <property type="component" value="Unassembled WGS sequence"/>
</dbReference>
<dbReference type="EMBL" id="BMSA01000008">
    <property type="protein sequence ID" value="GGT53890.1"/>
    <property type="molecule type" value="Genomic_DNA"/>
</dbReference>
<dbReference type="Pfam" id="PF01883">
    <property type="entry name" value="FeS_assembly_P"/>
    <property type="match status" value="1"/>
</dbReference>
<dbReference type="RefSeq" id="WP_229870274.1">
    <property type="nucleotide sequence ID" value="NZ_BMSA01000008.1"/>
</dbReference>
<accession>A0A918HCB0</accession>
<feature type="domain" description="PaaD zinc beta ribbon" evidence="2">
    <location>
        <begin position="129"/>
        <end position="167"/>
    </location>
</feature>
<dbReference type="Gene3D" id="3.30.300.130">
    <property type="entry name" value="Fe-S cluster assembly (FSCA)"/>
    <property type="match status" value="1"/>
</dbReference>
<dbReference type="NCBIfam" id="TIGR02159">
    <property type="entry name" value="PA_CoA_Oxy4"/>
    <property type="match status" value="1"/>
</dbReference>
<feature type="domain" description="MIP18 family-like" evidence="1">
    <location>
        <begin position="15"/>
        <end position="77"/>
    </location>
</feature>
<dbReference type="InterPro" id="IPR011883">
    <property type="entry name" value="PaaD-like"/>
</dbReference>
<dbReference type="Pfam" id="PF23451">
    <property type="entry name" value="Zn_ribbon_PaaD"/>
    <property type="match status" value="1"/>
</dbReference>
<evidence type="ECO:0000259" key="1">
    <source>
        <dbReference type="Pfam" id="PF01883"/>
    </source>
</evidence>
<comment type="caution">
    <text evidence="3">The sequence shown here is derived from an EMBL/GenBank/DDBJ whole genome shotgun (WGS) entry which is preliminary data.</text>
</comment>
<dbReference type="SUPFAM" id="SSF117916">
    <property type="entry name" value="Fe-S cluster assembly (FSCA) domain-like"/>
    <property type="match status" value="1"/>
</dbReference>
<dbReference type="InterPro" id="IPR056572">
    <property type="entry name" value="Zn_ribbon_PaaD"/>
</dbReference>
<evidence type="ECO:0000313" key="3">
    <source>
        <dbReference type="EMBL" id="GGT53890.1"/>
    </source>
</evidence>
<proteinExistence type="predicted"/>
<reference evidence="3" key="2">
    <citation type="submission" date="2020-09" db="EMBL/GenBank/DDBJ databases">
        <authorList>
            <person name="Sun Q."/>
            <person name="Ohkuma M."/>
        </authorList>
    </citation>
    <scope>NUCLEOTIDE SEQUENCE</scope>
    <source>
        <strain evidence="3">JCM 4125</strain>
    </source>
</reference>
<organism evidence="3 4">
    <name type="scientific">Streptomyces phaeofaciens</name>
    <dbReference type="NCBI Taxonomy" id="68254"/>
    <lineage>
        <taxon>Bacteria</taxon>
        <taxon>Bacillati</taxon>
        <taxon>Actinomycetota</taxon>
        <taxon>Actinomycetes</taxon>
        <taxon>Kitasatosporales</taxon>
        <taxon>Streptomycetaceae</taxon>
        <taxon>Streptomyces</taxon>
    </lineage>
</organism>
<gene>
    <name evidence="3" type="ORF">GCM10010226_33800</name>
</gene>